<proteinExistence type="predicted"/>
<reference evidence="1" key="2">
    <citation type="journal article" date="2015" name="Fish Shellfish Immunol.">
        <title>Early steps in the European eel (Anguilla anguilla)-Vibrio vulnificus interaction in the gills: Role of the RtxA13 toxin.</title>
        <authorList>
            <person name="Callol A."/>
            <person name="Pajuelo D."/>
            <person name="Ebbesson L."/>
            <person name="Teles M."/>
            <person name="MacKenzie S."/>
            <person name="Amaro C."/>
        </authorList>
    </citation>
    <scope>NUCLEOTIDE SEQUENCE</scope>
</reference>
<evidence type="ECO:0000313" key="1">
    <source>
        <dbReference type="EMBL" id="JAH36072.1"/>
    </source>
</evidence>
<dbReference type="EMBL" id="GBXM01072505">
    <property type="protein sequence ID" value="JAH36072.1"/>
    <property type="molecule type" value="Transcribed_RNA"/>
</dbReference>
<accession>A0A0E9S4C8</accession>
<sequence length="33" mass="3993">MNTHTNMEIRRKHNILTATEENENYICITKKMN</sequence>
<name>A0A0E9S4C8_ANGAN</name>
<reference evidence="1" key="1">
    <citation type="submission" date="2014-11" db="EMBL/GenBank/DDBJ databases">
        <authorList>
            <person name="Amaro Gonzalez C."/>
        </authorList>
    </citation>
    <scope>NUCLEOTIDE SEQUENCE</scope>
</reference>
<protein>
    <submittedName>
        <fullName evidence="1">Uncharacterized protein</fullName>
    </submittedName>
</protein>
<dbReference type="AlphaFoldDB" id="A0A0E9S4C8"/>
<organism evidence="1">
    <name type="scientific">Anguilla anguilla</name>
    <name type="common">European freshwater eel</name>
    <name type="synonym">Muraena anguilla</name>
    <dbReference type="NCBI Taxonomy" id="7936"/>
    <lineage>
        <taxon>Eukaryota</taxon>
        <taxon>Metazoa</taxon>
        <taxon>Chordata</taxon>
        <taxon>Craniata</taxon>
        <taxon>Vertebrata</taxon>
        <taxon>Euteleostomi</taxon>
        <taxon>Actinopterygii</taxon>
        <taxon>Neopterygii</taxon>
        <taxon>Teleostei</taxon>
        <taxon>Anguilliformes</taxon>
        <taxon>Anguillidae</taxon>
        <taxon>Anguilla</taxon>
    </lineage>
</organism>